<gene>
    <name evidence="2" type="ORF">PILCRDRAFT_11776</name>
</gene>
<dbReference type="EMBL" id="KN833022">
    <property type="protein sequence ID" value="KIM77687.1"/>
    <property type="molecule type" value="Genomic_DNA"/>
</dbReference>
<name>A0A0C3BK27_PILCF</name>
<dbReference type="Proteomes" id="UP000054166">
    <property type="component" value="Unassembled WGS sequence"/>
</dbReference>
<feature type="compositionally biased region" description="Basic and acidic residues" evidence="1">
    <location>
        <begin position="104"/>
        <end position="116"/>
    </location>
</feature>
<accession>A0A0C3BK27</accession>
<reference evidence="2 3" key="1">
    <citation type="submission" date="2014-04" db="EMBL/GenBank/DDBJ databases">
        <authorList>
            <consortium name="DOE Joint Genome Institute"/>
            <person name="Kuo A."/>
            <person name="Tarkka M."/>
            <person name="Buscot F."/>
            <person name="Kohler A."/>
            <person name="Nagy L.G."/>
            <person name="Floudas D."/>
            <person name="Copeland A."/>
            <person name="Barry K.W."/>
            <person name="Cichocki N."/>
            <person name="Veneault-Fourrey C."/>
            <person name="LaButti K."/>
            <person name="Lindquist E.A."/>
            <person name="Lipzen A."/>
            <person name="Lundell T."/>
            <person name="Morin E."/>
            <person name="Murat C."/>
            <person name="Sun H."/>
            <person name="Tunlid A."/>
            <person name="Henrissat B."/>
            <person name="Grigoriev I.V."/>
            <person name="Hibbett D.S."/>
            <person name="Martin F."/>
            <person name="Nordberg H.P."/>
            <person name="Cantor M.N."/>
            <person name="Hua S.X."/>
        </authorList>
    </citation>
    <scope>NUCLEOTIDE SEQUENCE [LARGE SCALE GENOMIC DNA]</scope>
    <source>
        <strain evidence="2 3">F 1598</strain>
    </source>
</reference>
<sequence length="182" mass="20495">MPAHSLFNSHTPQALGYLPPYPPSTCSMIPLTPPAFTPSPSPSPLMTCSPCLDEGNQEAYYRRVGYPEYKPLLVFSSPSTRLNGASTPHEHKESSSPARKRKRSSSELHDGGHSNKENIPPSKYKRARTTGELEDHILNLLEENFDKRSQFEQRMVEETQAIRREIERLVQYLIGAGKDSQD</sequence>
<evidence type="ECO:0000256" key="1">
    <source>
        <dbReference type="SAM" id="MobiDB-lite"/>
    </source>
</evidence>
<proteinExistence type="predicted"/>
<organism evidence="2 3">
    <name type="scientific">Piloderma croceum (strain F 1598)</name>
    <dbReference type="NCBI Taxonomy" id="765440"/>
    <lineage>
        <taxon>Eukaryota</taxon>
        <taxon>Fungi</taxon>
        <taxon>Dikarya</taxon>
        <taxon>Basidiomycota</taxon>
        <taxon>Agaricomycotina</taxon>
        <taxon>Agaricomycetes</taxon>
        <taxon>Agaricomycetidae</taxon>
        <taxon>Atheliales</taxon>
        <taxon>Atheliaceae</taxon>
        <taxon>Piloderma</taxon>
    </lineage>
</organism>
<protein>
    <submittedName>
        <fullName evidence="2">Uncharacterized protein</fullName>
    </submittedName>
</protein>
<dbReference type="AlphaFoldDB" id="A0A0C3BK27"/>
<evidence type="ECO:0000313" key="3">
    <source>
        <dbReference type="Proteomes" id="UP000054166"/>
    </source>
</evidence>
<dbReference type="HOGENOM" id="CLU_1482553_0_0_1"/>
<dbReference type="InParanoid" id="A0A0C3BK27"/>
<feature type="region of interest" description="Disordered" evidence="1">
    <location>
        <begin position="79"/>
        <end position="131"/>
    </location>
</feature>
<keyword evidence="3" id="KW-1185">Reference proteome</keyword>
<reference evidence="3" key="2">
    <citation type="submission" date="2015-01" db="EMBL/GenBank/DDBJ databases">
        <title>Evolutionary Origins and Diversification of the Mycorrhizal Mutualists.</title>
        <authorList>
            <consortium name="DOE Joint Genome Institute"/>
            <consortium name="Mycorrhizal Genomics Consortium"/>
            <person name="Kohler A."/>
            <person name="Kuo A."/>
            <person name="Nagy L.G."/>
            <person name="Floudas D."/>
            <person name="Copeland A."/>
            <person name="Barry K.W."/>
            <person name="Cichocki N."/>
            <person name="Veneault-Fourrey C."/>
            <person name="LaButti K."/>
            <person name="Lindquist E.A."/>
            <person name="Lipzen A."/>
            <person name="Lundell T."/>
            <person name="Morin E."/>
            <person name="Murat C."/>
            <person name="Riley R."/>
            <person name="Ohm R."/>
            <person name="Sun H."/>
            <person name="Tunlid A."/>
            <person name="Henrissat B."/>
            <person name="Grigoriev I.V."/>
            <person name="Hibbett D.S."/>
            <person name="Martin F."/>
        </authorList>
    </citation>
    <scope>NUCLEOTIDE SEQUENCE [LARGE SCALE GENOMIC DNA]</scope>
    <source>
        <strain evidence="3">F 1598</strain>
    </source>
</reference>
<evidence type="ECO:0000313" key="2">
    <source>
        <dbReference type="EMBL" id="KIM77687.1"/>
    </source>
</evidence>